<dbReference type="EMBL" id="SBJO01000039">
    <property type="protein sequence ID" value="KAF9764090.1"/>
    <property type="molecule type" value="Genomic_DNA"/>
</dbReference>
<feature type="domain" description="Vps72/YL1 C-terminal" evidence="6">
    <location>
        <begin position="128"/>
        <end position="157"/>
    </location>
</feature>
<dbReference type="GO" id="GO:0006338">
    <property type="term" value="P:chromatin remodeling"/>
    <property type="evidence" value="ECO:0007669"/>
    <property type="project" value="InterPro"/>
</dbReference>
<keyword evidence="8" id="KW-1185">Reference proteome</keyword>
<evidence type="ECO:0000256" key="1">
    <source>
        <dbReference type="ARBA" id="ARBA00004123"/>
    </source>
</evidence>
<name>A0A9P6H2T4_9MICR</name>
<keyword evidence="4" id="KW-0539">Nucleus</keyword>
<evidence type="ECO:0000256" key="4">
    <source>
        <dbReference type="ARBA" id="ARBA00023242"/>
    </source>
</evidence>
<comment type="subcellular location">
    <subcellularLocation>
        <location evidence="1">Nucleus</location>
    </subcellularLocation>
</comment>
<comment type="caution">
    <text evidence="7">The sequence shown here is derived from an EMBL/GenBank/DDBJ whole genome shotgun (WGS) entry which is preliminary data.</text>
</comment>
<dbReference type="PANTHER" id="PTHR31200">
    <property type="entry name" value="INO80 COMPLEX SUBUNIT C"/>
    <property type="match status" value="1"/>
</dbReference>
<sequence length="185" mass="21980">MTVRRLRRNQIDEEDSSSVEDTKYKRKTSVAEEEINSSVESTEDSESIEEHKPSRRSKPKDGPPRKIRKKVVDQENLHNENINVVKYSTYKLGNFKNRSMKVFTKDMDIYKMKYMEIASRYSERPKKKVCEFTGLPAMFTFPNSRLYYYDSSVYKHIKMLSSDLVTFIYGTKEICKNFDPFKIQY</sequence>
<keyword evidence="3" id="KW-0804">Transcription</keyword>
<protein>
    <submittedName>
        <fullName evidence="7">Chromatin-remodeling complex subunit ies6</fullName>
    </submittedName>
</protein>
<dbReference type="Pfam" id="PF08265">
    <property type="entry name" value="YL1_C"/>
    <property type="match status" value="1"/>
</dbReference>
<dbReference type="PANTHER" id="PTHR31200:SF1">
    <property type="entry name" value="INO80 COMPLEX SUBUNIT C"/>
    <property type="match status" value="1"/>
</dbReference>
<feature type="compositionally biased region" description="Acidic residues" evidence="5">
    <location>
        <begin position="31"/>
        <end position="47"/>
    </location>
</feature>
<dbReference type="InterPro" id="IPR029525">
    <property type="entry name" value="INO80C/Ies6"/>
</dbReference>
<dbReference type="SMART" id="SM00993">
    <property type="entry name" value="YL1_C"/>
    <property type="match status" value="1"/>
</dbReference>
<keyword evidence="2" id="KW-0805">Transcription regulation</keyword>
<organism evidence="7 8">
    <name type="scientific">Nosema granulosis</name>
    <dbReference type="NCBI Taxonomy" id="83296"/>
    <lineage>
        <taxon>Eukaryota</taxon>
        <taxon>Fungi</taxon>
        <taxon>Fungi incertae sedis</taxon>
        <taxon>Microsporidia</taxon>
        <taxon>Nosematidae</taxon>
        <taxon>Nosema</taxon>
    </lineage>
</organism>
<dbReference type="GO" id="GO:0031011">
    <property type="term" value="C:Ino80 complex"/>
    <property type="evidence" value="ECO:0007669"/>
    <property type="project" value="InterPro"/>
</dbReference>
<evidence type="ECO:0000259" key="6">
    <source>
        <dbReference type="SMART" id="SM00993"/>
    </source>
</evidence>
<dbReference type="AlphaFoldDB" id="A0A9P6H2T4"/>
<evidence type="ECO:0000256" key="3">
    <source>
        <dbReference type="ARBA" id="ARBA00023163"/>
    </source>
</evidence>
<gene>
    <name evidence="7" type="primary">ies6</name>
    <name evidence="7" type="ORF">NGRA_0847</name>
</gene>
<dbReference type="OrthoDB" id="49520at2759"/>
<dbReference type="Proteomes" id="UP000740883">
    <property type="component" value="Unassembled WGS sequence"/>
</dbReference>
<accession>A0A9P6H2T4</accession>
<proteinExistence type="predicted"/>
<evidence type="ECO:0000313" key="7">
    <source>
        <dbReference type="EMBL" id="KAF9764090.1"/>
    </source>
</evidence>
<dbReference type="InterPro" id="IPR013272">
    <property type="entry name" value="Vps72/YL1_C"/>
</dbReference>
<reference evidence="7 8" key="1">
    <citation type="journal article" date="2020" name="Genome Biol. Evol.">
        <title>Comparative genomics of strictly vertically transmitted, feminizing microsporidia endosymbionts of amphipod crustaceans.</title>
        <authorList>
            <person name="Cormier A."/>
            <person name="Chebbi M.A."/>
            <person name="Giraud I."/>
            <person name="Wattier R."/>
            <person name="Teixeira M."/>
            <person name="Gilbert C."/>
            <person name="Rigaud T."/>
            <person name="Cordaux R."/>
        </authorList>
    </citation>
    <scope>NUCLEOTIDE SEQUENCE [LARGE SCALE GENOMIC DNA]</scope>
    <source>
        <strain evidence="7 8">Ou3-Ou53</strain>
    </source>
</reference>
<evidence type="ECO:0000256" key="2">
    <source>
        <dbReference type="ARBA" id="ARBA00023015"/>
    </source>
</evidence>
<evidence type="ECO:0000256" key="5">
    <source>
        <dbReference type="SAM" id="MobiDB-lite"/>
    </source>
</evidence>
<evidence type="ECO:0000313" key="8">
    <source>
        <dbReference type="Proteomes" id="UP000740883"/>
    </source>
</evidence>
<feature type="region of interest" description="Disordered" evidence="5">
    <location>
        <begin position="1"/>
        <end position="67"/>
    </location>
</feature>